<sequence length="403" mass="42926">MTGERFGFPGSGGIELAGRLDRRVAGTPRAWALLAHCFTCSKDSLAAARVAAGLVEKGFGVLRFDFTGLGDSDGEFPNSGFAGNIDDVVAAADHLRRTHAAPALLVGHSLGGTAMLAAAHRIPEARAVATIGSPLEPAHLLRNVARPDRFDADGTAEVSVGGRPFRLSRAFFDDLARHDLAARVAELRRALLVCHAPLDEVVGIAEATRIFVAARHPRSFISLDGADHLLTRREDGLRAGRMIGEWAAHYVDDETQAEPAEAGLVTVHETGDGRYAQAIAAGRHHLWADEPVAAGGDDSGPNPYDLLLAALGACTAMTLRMYAERKGLAVGRIAVRLRHARVHARDCAECEGRDGMIERIERVISIEGGTDAATRARLLEIADKCPIHRTLAANPLVVTRVEG</sequence>
<dbReference type="Proteomes" id="UP000278222">
    <property type="component" value="Unassembled WGS sequence"/>
</dbReference>
<name>A0A3N1M7G7_9PROT</name>
<dbReference type="OrthoDB" id="9789573at2"/>
<dbReference type="InterPro" id="IPR003718">
    <property type="entry name" value="OsmC/Ohr_fam"/>
</dbReference>
<dbReference type="InterPro" id="IPR022742">
    <property type="entry name" value="Hydrolase_4"/>
</dbReference>
<dbReference type="Pfam" id="PF02566">
    <property type="entry name" value="OsmC"/>
    <property type="match status" value="1"/>
</dbReference>
<reference evidence="2 3" key="1">
    <citation type="submission" date="2018-11" db="EMBL/GenBank/DDBJ databases">
        <title>Genomic Encyclopedia of Type Strains, Phase IV (KMG-IV): sequencing the most valuable type-strain genomes for metagenomic binning, comparative biology and taxonomic classification.</title>
        <authorList>
            <person name="Goeker M."/>
        </authorList>
    </citation>
    <scope>NUCLEOTIDE SEQUENCE [LARGE SCALE GENOMIC DNA]</scope>
    <source>
        <strain evidence="2 3">DSM 5900</strain>
    </source>
</reference>
<dbReference type="Gene3D" id="3.30.300.20">
    <property type="match status" value="1"/>
</dbReference>
<dbReference type="RefSeq" id="WP_123689834.1">
    <property type="nucleotide sequence ID" value="NZ_AP019700.1"/>
</dbReference>
<dbReference type="InterPro" id="IPR015946">
    <property type="entry name" value="KH_dom-like_a/b"/>
</dbReference>
<evidence type="ECO:0000259" key="1">
    <source>
        <dbReference type="Pfam" id="PF12146"/>
    </source>
</evidence>
<dbReference type="InterPro" id="IPR029058">
    <property type="entry name" value="AB_hydrolase_fold"/>
</dbReference>
<dbReference type="SUPFAM" id="SSF53474">
    <property type="entry name" value="alpha/beta-Hydrolases"/>
    <property type="match status" value="1"/>
</dbReference>
<proteinExistence type="predicted"/>
<dbReference type="InterPro" id="IPR036102">
    <property type="entry name" value="OsmC/Ohrsf"/>
</dbReference>
<gene>
    <name evidence="2" type="ORF">EDC65_1446</name>
</gene>
<organism evidence="2 3">
    <name type="scientific">Stella humosa</name>
    <dbReference type="NCBI Taxonomy" id="94"/>
    <lineage>
        <taxon>Bacteria</taxon>
        <taxon>Pseudomonadati</taxon>
        <taxon>Pseudomonadota</taxon>
        <taxon>Alphaproteobacteria</taxon>
        <taxon>Rhodospirillales</taxon>
        <taxon>Stellaceae</taxon>
        <taxon>Stella</taxon>
    </lineage>
</organism>
<dbReference type="PANTHER" id="PTHR39624:SF2">
    <property type="entry name" value="OSMC-LIKE PROTEIN"/>
    <property type="match status" value="1"/>
</dbReference>
<accession>A0A3N1M7G7</accession>
<dbReference type="AlphaFoldDB" id="A0A3N1M7G7"/>
<keyword evidence="3" id="KW-1185">Reference proteome</keyword>
<dbReference type="Pfam" id="PF12146">
    <property type="entry name" value="Hydrolase_4"/>
    <property type="match status" value="1"/>
</dbReference>
<evidence type="ECO:0000313" key="2">
    <source>
        <dbReference type="EMBL" id="ROP99662.1"/>
    </source>
</evidence>
<protein>
    <submittedName>
        <fullName evidence="2">Putative redox protein</fullName>
    </submittedName>
</protein>
<feature type="domain" description="Serine aminopeptidase S33" evidence="1">
    <location>
        <begin position="43"/>
        <end position="136"/>
    </location>
</feature>
<evidence type="ECO:0000313" key="3">
    <source>
        <dbReference type="Proteomes" id="UP000278222"/>
    </source>
</evidence>
<dbReference type="PANTHER" id="PTHR39624">
    <property type="entry name" value="PROTEIN INVOLVED IN RIMO-MEDIATED BETA-METHYLTHIOLATION OF RIBOSOMAL PROTEIN S12 YCAO"/>
    <property type="match status" value="1"/>
</dbReference>
<dbReference type="EMBL" id="RJKX01000013">
    <property type="protein sequence ID" value="ROP99662.1"/>
    <property type="molecule type" value="Genomic_DNA"/>
</dbReference>
<dbReference type="SUPFAM" id="SSF82784">
    <property type="entry name" value="OsmC-like"/>
    <property type="match status" value="1"/>
</dbReference>
<dbReference type="Gene3D" id="3.40.50.1820">
    <property type="entry name" value="alpha/beta hydrolase"/>
    <property type="match status" value="1"/>
</dbReference>
<comment type="caution">
    <text evidence="2">The sequence shown here is derived from an EMBL/GenBank/DDBJ whole genome shotgun (WGS) entry which is preliminary data.</text>
</comment>